<dbReference type="InterPro" id="IPR057985">
    <property type="entry name" value="TPR_PSMD3_N"/>
</dbReference>
<dbReference type="InterPro" id="IPR036390">
    <property type="entry name" value="WH_DNA-bd_sf"/>
</dbReference>
<evidence type="ECO:0000313" key="5">
    <source>
        <dbReference type="EMBL" id="CCI47625.1"/>
    </source>
</evidence>
<dbReference type="GO" id="GO:0030234">
    <property type="term" value="F:enzyme regulator activity"/>
    <property type="evidence" value="ECO:0007669"/>
    <property type="project" value="InterPro"/>
</dbReference>
<name>A0A024GLL8_9STRA</name>
<accession>A0A024GLL8</accession>
<dbReference type="Pfam" id="PF01399">
    <property type="entry name" value="PCI"/>
    <property type="match status" value="1"/>
</dbReference>
<dbReference type="PROSITE" id="PS50250">
    <property type="entry name" value="PCI"/>
    <property type="match status" value="1"/>
</dbReference>
<dbReference type="InParanoid" id="A0A024GLL8"/>
<dbReference type="GO" id="GO:0008541">
    <property type="term" value="C:proteasome regulatory particle, lid subcomplex"/>
    <property type="evidence" value="ECO:0007669"/>
    <property type="project" value="TreeGrafter"/>
</dbReference>
<dbReference type="SUPFAM" id="SSF46785">
    <property type="entry name" value="Winged helix' DNA-binding domain"/>
    <property type="match status" value="1"/>
</dbReference>
<dbReference type="SMART" id="SM00088">
    <property type="entry name" value="PINT"/>
    <property type="match status" value="1"/>
</dbReference>
<dbReference type="GO" id="GO:0006511">
    <property type="term" value="P:ubiquitin-dependent protein catabolic process"/>
    <property type="evidence" value="ECO:0007669"/>
    <property type="project" value="TreeGrafter"/>
</dbReference>
<gene>
    <name evidence="5" type="ORF">BN9_086320</name>
</gene>
<reference evidence="5 6" key="1">
    <citation type="submission" date="2012-05" db="EMBL/GenBank/DDBJ databases">
        <title>Recombination and specialization in a pathogen metapopulation.</title>
        <authorList>
            <person name="Gardiner A."/>
            <person name="Kemen E."/>
            <person name="Schultz-Larsen T."/>
            <person name="MacLean D."/>
            <person name="Van Oosterhout C."/>
            <person name="Jones J.D.G."/>
        </authorList>
    </citation>
    <scope>NUCLEOTIDE SEQUENCE [LARGE SCALE GENOMIC DNA]</scope>
    <source>
        <strain evidence="5 6">Ac Nc2</strain>
    </source>
</reference>
<protein>
    <recommendedName>
        <fullName evidence="4">PCI domain-containing protein</fullName>
    </recommendedName>
</protein>
<dbReference type="GO" id="GO:0042176">
    <property type="term" value="P:regulation of protein catabolic process"/>
    <property type="evidence" value="ECO:0007669"/>
    <property type="project" value="InterPro"/>
</dbReference>
<feature type="compositionally biased region" description="Basic and acidic residues" evidence="3">
    <location>
        <begin position="483"/>
        <end position="502"/>
    </location>
</feature>
<dbReference type="Proteomes" id="UP000053237">
    <property type="component" value="Unassembled WGS sequence"/>
</dbReference>
<keyword evidence="2" id="KW-0647">Proteasome</keyword>
<sequence>MSARSTFSHAPSNKKGVFTPKEIADAECVIYEELHKTIQLIEFVSKTNAKEKFSRILRNTSRLRKSLSIAQVQRALAQVIPNTSPSHSHLTESLRLLATVHSSRDQDDVDMDLEPSQVDTNVQTLPQSNCVEIEIYFLLLVIAGLIKYKVSEKALEVVDFALKRCQSMNRRTVDPFQAKLYAYKANIEQHMMANWNSSQISERILTNRVQLLSAYRSACLCSDEFGQATLINLVLQSYLTENLYEQAYKFVTKTSFPENVSNNQYARYLYYVGKIQAVQLEYTESYTKLMQSIRKAPQNTAHGFRQCVQKLAIIVQLLMGEVPERETFPPKLEALTPYMKLTNAVRVGNLEDFKLVLSQYASVFRSDRTYTLILRLHHNVIKTGLRKISTSYSRIYFDDIAKKLALESAQDAEFVCAKAIHDGVIDAVIDHSNGTLQSKEMVNVYTTLDPQSAFQKRIAFCFDVHNDAVKSMRYPPDAYRKDLESAEERLEREKQEEELAKEIEEEMDEEGL</sequence>
<dbReference type="PANTHER" id="PTHR10758">
    <property type="entry name" value="26S PROTEASOME NON-ATPASE REGULATORY SUBUNIT 3/COP9 SIGNALOSOME COMPLEX SUBUNIT 3"/>
    <property type="match status" value="1"/>
</dbReference>
<dbReference type="EMBL" id="CAIX01000178">
    <property type="protein sequence ID" value="CCI47625.1"/>
    <property type="molecule type" value="Genomic_DNA"/>
</dbReference>
<dbReference type="STRING" id="65357.A0A024GLL8"/>
<dbReference type="InterPro" id="IPR050756">
    <property type="entry name" value="CSN3"/>
</dbReference>
<feature type="region of interest" description="Disordered" evidence="3">
    <location>
        <begin position="483"/>
        <end position="512"/>
    </location>
</feature>
<feature type="compositionally biased region" description="Acidic residues" evidence="3">
    <location>
        <begin position="503"/>
        <end position="512"/>
    </location>
</feature>
<dbReference type="FunCoup" id="A0A024GLL8">
    <property type="interactions" value="795"/>
</dbReference>
<proteinExistence type="inferred from homology"/>
<evidence type="ECO:0000256" key="1">
    <source>
        <dbReference type="ARBA" id="ARBA00007912"/>
    </source>
</evidence>
<evidence type="ECO:0000259" key="4">
    <source>
        <dbReference type="PROSITE" id="PS50250"/>
    </source>
</evidence>
<dbReference type="Pfam" id="PF25573">
    <property type="entry name" value="TPR_PSMD3_N"/>
    <property type="match status" value="1"/>
</dbReference>
<dbReference type="AlphaFoldDB" id="A0A024GLL8"/>
<keyword evidence="6" id="KW-1185">Reference proteome</keyword>
<feature type="domain" description="PCI" evidence="4">
    <location>
        <begin position="266"/>
        <end position="443"/>
    </location>
</feature>
<comment type="similarity">
    <text evidence="1">Belongs to the proteasome subunit S3 family.</text>
</comment>
<organism evidence="5 6">
    <name type="scientific">Albugo candida</name>
    <dbReference type="NCBI Taxonomy" id="65357"/>
    <lineage>
        <taxon>Eukaryota</taxon>
        <taxon>Sar</taxon>
        <taxon>Stramenopiles</taxon>
        <taxon>Oomycota</taxon>
        <taxon>Peronosporomycetes</taxon>
        <taxon>Albuginales</taxon>
        <taxon>Albuginaceae</taxon>
        <taxon>Albugo</taxon>
    </lineage>
</organism>
<evidence type="ECO:0000313" key="6">
    <source>
        <dbReference type="Proteomes" id="UP000053237"/>
    </source>
</evidence>
<dbReference type="OrthoDB" id="1713558at2759"/>
<dbReference type="SMART" id="SM00753">
    <property type="entry name" value="PAM"/>
    <property type="match status" value="1"/>
</dbReference>
<evidence type="ECO:0000256" key="3">
    <source>
        <dbReference type="SAM" id="MobiDB-lite"/>
    </source>
</evidence>
<comment type="caution">
    <text evidence="5">The sequence shown here is derived from an EMBL/GenBank/DDBJ whole genome shotgun (WGS) entry which is preliminary data.</text>
</comment>
<dbReference type="InterPro" id="IPR013586">
    <property type="entry name" value="PSMD3_C"/>
</dbReference>
<evidence type="ECO:0000256" key="2">
    <source>
        <dbReference type="ARBA" id="ARBA00022942"/>
    </source>
</evidence>
<dbReference type="PANTHER" id="PTHR10758:SF2">
    <property type="entry name" value="26S PROTEASOME NON-ATPASE REGULATORY SUBUNIT 3"/>
    <property type="match status" value="1"/>
</dbReference>
<dbReference type="InterPro" id="IPR000717">
    <property type="entry name" value="PCI_dom"/>
</dbReference>
<dbReference type="Pfam" id="PF08375">
    <property type="entry name" value="Rpn3_C"/>
    <property type="match status" value="1"/>
</dbReference>